<accession>A0A380THP0</accession>
<reference evidence="2" key="1">
    <citation type="submission" date="2018-07" db="EMBL/GenBank/DDBJ databases">
        <authorList>
            <person name="Quirk P.G."/>
            <person name="Krulwich T.A."/>
        </authorList>
    </citation>
    <scope>NUCLEOTIDE SEQUENCE</scope>
</reference>
<evidence type="ECO:0000259" key="1">
    <source>
        <dbReference type="Pfam" id="PF05050"/>
    </source>
</evidence>
<dbReference type="NCBIfam" id="TIGR01444">
    <property type="entry name" value="fkbM_fam"/>
    <property type="match status" value="1"/>
</dbReference>
<dbReference type="PANTHER" id="PTHR34203">
    <property type="entry name" value="METHYLTRANSFERASE, FKBM FAMILY PROTEIN"/>
    <property type="match status" value="1"/>
</dbReference>
<dbReference type="InterPro" id="IPR006342">
    <property type="entry name" value="FkbM_mtfrase"/>
</dbReference>
<protein>
    <recommendedName>
        <fullName evidence="1">Methyltransferase FkbM domain-containing protein</fullName>
    </recommendedName>
</protein>
<name>A0A380THP0_9ZZZZ</name>
<dbReference type="SUPFAM" id="SSF53335">
    <property type="entry name" value="S-adenosyl-L-methionine-dependent methyltransferases"/>
    <property type="match status" value="1"/>
</dbReference>
<dbReference type="PANTHER" id="PTHR34203:SF15">
    <property type="entry name" value="SLL1173 PROTEIN"/>
    <property type="match status" value="1"/>
</dbReference>
<dbReference type="Pfam" id="PF05050">
    <property type="entry name" value="Methyltransf_21"/>
    <property type="match status" value="1"/>
</dbReference>
<gene>
    <name evidence="2" type="ORF">DF3PB_550014</name>
</gene>
<proteinExistence type="predicted"/>
<dbReference type="InterPro" id="IPR052514">
    <property type="entry name" value="SAM-dependent_MTase"/>
</dbReference>
<dbReference type="Gene3D" id="3.40.50.150">
    <property type="entry name" value="Vaccinia Virus protein VP39"/>
    <property type="match status" value="1"/>
</dbReference>
<organism evidence="2">
    <name type="scientific">metagenome</name>
    <dbReference type="NCBI Taxonomy" id="256318"/>
    <lineage>
        <taxon>unclassified sequences</taxon>
        <taxon>metagenomes</taxon>
    </lineage>
</organism>
<dbReference type="EMBL" id="UIDG01000501">
    <property type="protein sequence ID" value="SUS07992.1"/>
    <property type="molecule type" value="Genomic_DNA"/>
</dbReference>
<sequence>MRDCLYTSNIRSLARRLGVIKLVTMPRRLRQTRLEDQFKRQPVSQVRVRLGSVDVDAMVSSAGEYARIISTQNDNHLIAALERYATRERAVFWDIGANIGLYSIAMAKLLKDGGGKVIAFEPEPRSALRLKQNLALNQIDNVFLEPVALGAEDGMASLSVNEAAHAGSHSLVAHAEPSNQTVAITVTTGSTLVREHSISQPTFSKIDVEGFEARVIEGMIDEIKNPHFEAILCEVHFSLLEKSGQHDIPRWIVSTLIECGLINIVWMDSSHLLATRHSAAA</sequence>
<evidence type="ECO:0000313" key="2">
    <source>
        <dbReference type="EMBL" id="SUS07992.1"/>
    </source>
</evidence>
<feature type="domain" description="Methyltransferase FkbM" evidence="1">
    <location>
        <begin position="94"/>
        <end position="242"/>
    </location>
</feature>
<dbReference type="AlphaFoldDB" id="A0A380THP0"/>
<dbReference type="InterPro" id="IPR029063">
    <property type="entry name" value="SAM-dependent_MTases_sf"/>
</dbReference>